<name>K8Z7W0_9ENTE</name>
<evidence type="ECO:0000313" key="7">
    <source>
        <dbReference type="EMBL" id="EKU27044.1"/>
    </source>
</evidence>
<accession>K8Z7W0</accession>
<dbReference type="AlphaFoldDB" id="K8Z7W0"/>
<evidence type="ECO:0000313" key="8">
    <source>
        <dbReference type="Proteomes" id="UP000016057"/>
    </source>
</evidence>
<dbReference type="GO" id="GO:0046872">
    <property type="term" value="F:metal ion binding"/>
    <property type="evidence" value="ECO:0007669"/>
    <property type="project" value="UniProtKB-KW"/>
</dbReference>
<dbReference type="Proteomes" id="UP000016057">
    <property type="component" value="Unassembled WGS sequence"/>
</dbReference>
<dbReference type="STRING" id="1234409.C683_1040"/>
<dbReference type="PIRSF" id="PIRSF021439">
    <property type="entry name" value="DUF972"/>
    <property type="match status" value="1"/>
</dbReference>
<evidence type="ECO:0000256" key="3">
    <source>
        <dbReference type="ARBA" id="ARBA00022723"/>
    </source>
</evidence>
<evidence type="ECO:0000256" key="2">
    <source>
        <dbReference type="ARBA" id="ARBA00022705"/>
    </source>
</evidence>
<sequence>MDKQELYQSLETVEVQLQDALLQVQAMKEMLTSVVNNLELENKYVRERLQELEKMQVPTVQKEEDASTRSQVQENLNHLYEDGFHICPSSYGAKREGECMFCLEILYRDS</sequence>
<dbReference type="OrthoDB" id="2112130at2"/>
<keyword evidence="2" id="KW-0235">DNA replication</keyword>
<comment type="caution">
    <text evidence="7">The sequence shown here is derived from an EMBL/GenBank/DDBJ whole genome shotgun (WGS) entry which is preliminary data.</text>
</comment>
<dbReference type="InterPro" id="IPR010377">
    <property type="entry name" value="YabA"/>
</dbReference>
<keyword evidence="4" id="KW-0862">Zinc</keyword>
<organism evidence="7 8">
    <name type="scientific">Catellicoccus marimammalium M35/04/3</name>
    <dbReference type="NCBI Taxonomy" id="1234409"/>
    <lineage>
        <taxon>Bacteria</taxon>
        <taxon>Bacillati</taxon>
        <taxon>Bacillota</taxon>
        <taxon>Bacilli</taxon>
        <taxon>Lactobacillales</taxon>
        <taxon>Enterococcaceae</taxon>
        <taxon>Catellicoccus</taxon>
    </lineage>
</organism>
<dbReference type="RefSeq" id="WP_009491685.1">
    <property type="nucleotide sequence ID" value="NZ_AMYT01000021.1"/>
</dbReference>
<keyword evidence="6" id="KW-0175">Coiled coil</keyword>
<keyword evidence="3" id="KW-0479">Metal-binding</keyword>
<evidence type="ECO:0000256" key="5">
    <source>
        <dbReference type="ARBA" id="ARBA00022880"/>
    </source>
</evidence>
<proteinExistence type="predicted"/>
<dbReference type="EMBL" id="AMYT01000021">
    <property type="protein sequence ID" value="EKU27044.1"/>
    <property type="molecule type" value="Genomic_DNA"/>
</dbReference>
<dbReference type="GO" id="GO:0006260">
    <property type="term" value="P:DNA replication"/>
    <property type="evidence" value="ECO:0007669"/>
    <property type="project" value="UniProtKB-KW"/>
</dbReference>
<dbReference type="Pfam" id="PF06156">
    <property type="entry name" value="YabA"/>
    <property type="match status" value="1"/>
</dbReference>
<evidence type="ECO:0000256" key="4">
    <source>
        <dbReference type="ARBA" id="ARBA00022833"/>
    </source>
</evidence>
<keyword evidence="5" id="KW-0236">DNA replication inhibitor</keyword>
<feature type="coiled-coil region" evidence="6">
    <location>
        <begin position="3"/>
        <end position="55"/>
    </location>
</feature>
<gene>
    <name evidence="7" type="ORF">C683_1040</name>
</gene>
<evidence type="ECO:0000256" key="6">
    <source>
        <dbReference type="SAM" id="Coils"/>
    </source>
</evidence>
<reference evidence="7 8" key="1">
    <citation type="journal article" date="2013" name="Genome Announc.">
        <title>Draft Genome Sequence of Catellicoccus marimammalium, a Novel Species Commonly Found in Gull Feces.</title>
        <authorList>
            <person name="Weigand M.R."/>
            <person name="Ryu H."/>
            <person name="Bozcek L."/>
            <person name="Konstantinidis K.T."/>
            <person name="Santo Domingo J.W."/>
        </authorList>
    </citation>
    <scope>NUCLEOTIDE SEQUENCE [LARGE SCALE GENOMIC DNA]</scope>
    <source>
        <strain evidence="7 8">M35/04/3</strain>
    </source>
</reference>
<dbReference type="eggNOG" id="COG4467">
    <property type="taxonomic scope" value="Bacteria"/>
</dbReference>
<protein>
    <submittedName>
        <fullName evidence="7">DNA replication initiation control protein YabA</fullName>
    </submittedName>
</protein>
<keyword evidence="8" id="KW-1185">Reference proteome</keyword>
<keyword evidence="1" id="KW-0963">Cytoplasm</keyword>
<dbReference type="GO" id="GO:0008156">
    <property type="term" value="P:negative regulation of DNA replication"/>
    <property type="evidence" value="ECO:0007669"/>
    <property type="project" value="UniProtKB-KW"/>
</dbReference>
<evidence type="ECO:0000256" key="1">
    <source>
        <dbReference type="ARBA" id="ARBA00022490"/>
    </source>
</evidence>